<dbReference type="SUPFAM" id="SSF55729">
    <property type="entry name" value="Acyl-CoA N-acyltransferases (Nat)"/>
    <property type="match status" value="1"/>
</dbReference>
<dbReference type="PROSITE" id="PS51186">
    <property type="entry name" value="GNAT"/>
    <property type="match status" value="1"/>
</dbReference>
<dbReference type="eggNOG" id="COG0454">
    <property type="taxonomic scope" value="Bacteria"/>
</dbReference>
<dbReference type="Gene3D" id="3.40.630.30">
    <property type="match status" value="1"/>
</dbReference>
<dbReference type="RefSeq" id="WP_021827745.1">
    <property type="nucleotide sequence ID" value="NZ_AWTR02000055.1"/>
</dbReference>
<dbReference type="STRING" id="1399147.P618_200555"/>
<dbReference type="InterPro" id="IPR000182">
    <property type="entry name" value="GNAT_dom"/>
</dbReference>
<reference evidence="2 3" key="1">
    <citation type="journal article" date="2014" name="FEMS Microbiol. Lett.">
        <title>Draft genome sequences of three Holospora species (Holospora obtusa, Holospora undulata, and Holospora elegans), endonuclear symbiotic bacteria of the ciliate Paramecium caudatum.</title>
        <authorList>
            <person name="Dohra H."/>
            <person name="Tanaka K."/>
            <person name="Suzuki T."/>
            <person name="Fujishima M."/>
            <person name="Suzuki H."/>
        </authorList>
    </citation>
    <scope>NUCLEOTIDE SEQUENCE [LARGE SCALE GENOMIC DNA]</scope>
    <source>
        <strain evidence="2 3">F1</strain>
    </source>
</reference>
<comment type="caution">
    <text evidence="2">The sequence shown here is derived from an EMBL/GenBank/DDBJ whole genome shotgun (WGS) entry which is preliminary data.</text>
</comment>
<feature type="domain" description="N-acetyltransferase" evidence="1">
    <location>
        <begin position="1"/>
        <end position="145"/>
    </location>
</feature>
<dbReference type="PANTHER" id="PTHR43072">
    <property type="entry name" value="N-ACETYLTRANSFERASE"/>
    <property type="match status" value="1"/>
</dbReference>
<dbReference type="Proteomes" id="UP000019112">
    <property type="component" value="Unassembled WGS sequence"/>
</dbReference>
<dbReference type="OrthoDB" id="9789603at2"/>
<keyword evidence="3" id="KW-1185">Reference proteome</keyword>
<dbReference type="CDD" id="cd04301">
    <property type="entry name" value="NAT_SF"/>
    <property type="match status" value="1"/>
</dbReference>
<evidence type="ECO:0000313" key="2">
    <source>
        <dbReference type="EMBL" id="ETZ07281.1"/>
    </source>
</evidence>
<sequence>MIRHATIDDTPRLLPLLSELGYPTTLEHLNRRFLKFVKNPGFGVAVYETNEEITGLVAWTKTDHLISDATRFSIVGLVVSTSHRGTGIGKKLMKFVEDIARQHSPAIIDLTSGLRRAQDGTHEFYKCIGYQNEGPMAKLYLRKEL</sequence>
<accession>W6TEB0</accession>
<protein>
    <submittedName>
        <fullName evidence="2">Aminoalkylphosphonic acid N-acetyltransferase</fullName>
    </submittedName>
</protein>
<dbReference type="EMBL" id="AWTR02000055">
    <property type="protein sequence ID" value="ETZ07281.1"/>
    <property type="molecule type" value="Genomic_DNA"/>
</dbReference>
<dbReference type="GO" id="GO:0016747">
    <property type="term" value="F:acyltransferase activity, transferring groups other than amino-acyl groups"/>
    <property type="evidence" value="ECO:0007669"/>
    <property type="project" value="InterPro"/>
</dbReference>
<gene>
    <name evidence="2" type="ORF">P618_200555</name>
</gene>
<dbReference type="Pfam" id="PF00583">
    <property type="entry name" value="Acetyltransf_1"/>
    <property type="match status" value="1"/>
</dbReference>
<name>W6TEB0_HOLOB</name>
<evidence type="ECO:0000313" key="3">
    <source>
        <dbReference type="Proteomes" id="UP000019112"/>
    </source>
</evidence>
<proteinExistence type="predicted"/>
<organism evidence="2 3">
    <name type="scientific">Holospora obtusa F1</name>
    <dbReference type="NCBI Taxonomy" id="1399147"/>
    <lineage>
        <taxon>Bacteria</taxon>
        <taxon>Pseudomonadati</taxon>
        <taxon>Pseudomonadota</taxon>
        <taxon>Alphaproteobacteria</taxon>
        <taxon>Holosporales</taxon>
        <taxon>Holosporaceae</taxon>
        <taxon>Holospora</taxon>
    </lineage>
</organism>
<evidence type="ECO:0000259" key="1">
    <source>
        <dbReference type="PROSITE" id="PS51186"/>
    </source>
</evidence>
<dbReference type="InterPro" id="IPR016181">
    <property type="entry name" value="Acyl_CoA_acyltransferase"/>
</dbReference>
<dbReference type="AlphaFoldDB" id="W6TEB0"/>